<protein>
    <submittedName>
        <fullName evidence="1">Uncharacterized protein</fullName>
    </submittedName>
</protein>
<gene>
    <name evidence="1" type="ORF">MM415B05976_0003</name>
</gene>
<organism evidence="1">
    <name type="scientific">viral metagenome</name>
    <dbReference type="NCBI Taxonomy" id="1070528"/>
    <lineage>
        <taxon>unclassified sequences</taxon>
        <taxon>metagenomes</taxon>
        <taxon>organismal metagenomes</taxon>
    </lineage>
</organism>
<proteinExistence type="predicted"/>
<name>A0A6M3LSK8_9ZZZZ</name>
<evidence type="ECO:0000313" key="1">
    <source>
        <dbReference type="EMBL" id="QJA97753.1"/>
    </source>
</evidence>
<dbReference type="EMBL" id="MT143522">
    <property type="protein sequence ID" value="QJA97753.1"/>
    <property type="molecule type" value="Genomic_DNA"/>
</dbReference>
<accession>A0A6M3LSK8</accession>
<sequence>MNKTQCDLSFNEATLDYQAMISTATICVGAKLEAIHKHASQVRTDCEKQYPTGIHLNAEGLLREANQLQTACEVLATLIGGKDRENITIVNK</sequence>
<dbReference type="AlphaFoldDB" id="A0A6M3LSK8"/>
<reference evidence="1" key="1">
    <citation type="submission" date="2020-03" db="EMBL/GenBank/DDBJ databases">
        <title>The deep terrestrial virosphere.</title>
        <authorList>
            <person name="Holmfeldt K."/>
            <person name="Nilsson E."/>
            <person name="Simone D."/>
            <person name="Lopez-Fernandez M."/>
            <person name="Wu X."/>
            <person name="de Brujin I."/>
            <person name="Lundin D."/>
            <person name="Andersson A."/>
            <person name="Bertilsson S."/>
            <person name="Dopson M."/>
        </authorList>
    </citation>
    <scope>NUCLEOTIDE SEQUENCE</scope>
    <source>
        <strain evidence="1">MM415B05976</strain>
    </source>
</reference>